<dbReference type="InterPro" id="IPR011009">
    <property type="entry name" value="Kinase-like_dom_sf"/>
</dbReference>
<comment type="caution">
    <text evidence="2">The sequence shown here is derived from an EMBL/GenBank/DDBJ whole genome shotgun (WGS) entry which is preliminary data.</text>
</comment>
<sequence>MAMPLDVQASYGMHLTTANLPQNRHEHSLHQPPLASSMYQMNPVMLLMFPWWEPAPSSTWGTISNGVSAFRASMPEEVLYGKPVVSCANSAQKTPTSANVPSSLALVPLSWAFGNIQEPASSESLTPENHLGNNCELGARITKPNYWTRLLMDYRLLRTSVGYSLYVYHQRADFWNEACKLADLHHPNVVAFYGVVLDGPGGSVATVTEYMVNGSLRNALQKNDKYGFSSNP</sequence>
<evidence type="ECO:0000313" key="3">
    <source>
        <dbReference type="Proteomes" id="UP001180020"/>
    </source>
</evidence>
<evidence type="ECO:0000313" key="2">
    <source>
        <dbReference type="EMBL" id="KAK1324218.1"/>
    </source>
</evidence>
<feature type="domain" description="Serine-threonine/tyrosine-protein kinase catalytic" evidence="1">
    <location>
        <begin position="170"/>
        <end position="224"/>
    </location>
</feature>
<proteinExistence type="predicted"/>
<gene>
    <name evidence="2" type="ORF">QJS10_CPA02g01210</name>
</gene>
<name>A0AAV9FIE6_ACOCL</name>
<reference evidence="2" key="2">
    <citation type="submission" date="2023-06" db="EMBL/GenBank/DDBJ databases">
        <authorList>
            <person name="Ma L."/>
            <person name="Liu K.-W."/>
            <person name="Li Z."/>
            <person name="Hsiao Y.-Y."/>
            <person name="Qi Y."/>
            <person name="Fu T."/>
            <person name="Tang G."/>
            <person name="Zhang D."/>
            <person name="Sun W.-H."/>
            <person name="Liu D.-K."/>
            <person name="Li Y."/>
            <person name="Chen G.-Z."/>
            <person name="Liu X.-D."/>
            <person name="Liao X.-Y."/>
            <person name="Jiang Y.-T."/>
            <person name="Yu X."/>
            <person name="Hao Y."/>
            <person name="Huang J."/>
            <person name="Zhao X.-W."/>
            <person name="Ke S."/>
            <person name="Chen Y.-Y."/>
            <person name="Wu W.-L."/>
            <person name="Hsu J.-L."/>
            <person name="Lin Y.-F."/>
            <person name="Huang M.-D."/>
            <person name="Li C.-Y."/>
            <person name="Huang L."/>
            <person name="Wang Z.-W."/>
            <person name="Zhao X."/>
            <person name="Zhong W.-Y."/>
            <person name="Peng D.-H."/>
            <person name="Ahmad S."/>
            <person name="Lan S."/>
            <person name="Zhang J.-S."/>
            <person name="Tsai W.-C."/>
            <person name="Van De Peer Y."/>
            <person name="Liu Z.-J."/>
        </authorList>
    </citation>
    <scope>NUCLEOTIDE SEQUENCE</scope>
    <source>
        <strain evidence="2">CP</strain>
        <tissue evidence="2">Leaves</tissue>
    </source>
</reference>
<protein>
    <recommendedName>
        <fullName evidence="1">Serine-threonine/tyrosine-protein kinase catalytic domain-containing protein</fullName>
    </recommendedName>
</protein>
<dbReference type="InterPro" id="IPR001245">
    <property type="entry name" value="Ser-Thr/Tyr_kinase_cat_dom"/>
</dbReference>
<dbReference type="GO" id="GO:0005737">
    <property type="term" value="C:cytoplasm"/>
    <property type="evidence" value="ECO:0007669"/>
    <property type="project" value="TreeGrafter"/>
</dbReference>
<dbReference type="Gene3D" id="1.10.510.10">
    <property type="entry name" value="Transferase(Phosphotransferase) domain 1"/>
    <property type="match status" value="1"/>
</dbReference>
<dbReference type="SUPFAM" id="SSF56112">
    <property type="entry name" value="Protein kinase-like (PK-like)"/>
    <property type="match status" value="1"/>
</dbReference>
<dbReference type="InterPro" id="IPR050167">
    <property type="entry name" value="Ser_Thr_protein_kinase"/>
</dbReference>
<evidence type="ECO:0000259" key="1">
    <source>
        <dbReference type="Pfam" id="PF07714"/>
    </source>
</evidence>
<dbReference type="GO" id="GO:0004672">
    <property type="term" value="F:protein kinase activity"/>
    <property type="evidence" value="ECO:0007669"/>
    <property type="project" value="InterPro"/>
</dbReference>
<dbReference type="PANTHER" id="PTHR23257">
    <property type="entry name" value="SERINE-THREONINE PROTEIN KINASE"/>
    <property type="match status" value="1"/>
</dbReference>
<dbReference type="EMBL" id="JAUJYO010000002">
    <property type="protein sequence ID" value="KAK1324218.1"/>
    <property type="molecule type" value="Genomic_DNA"/>
</dbReference>
<dbReference type="PANTHER" id="PTHR23257:SF797">
    <property type="entry name" value="KINASE SUPERFAMILY WITH OCTICOSAPEPTIDE_PHOX_BEM1P DOMAIN-CONTAINING PROTEIN"/>
    <property type="match status" value="1"/>
</dbReference>
<dbReference type="Proteomes" id="UP001180020">
    <property type="component" value="Unassembled WGS sequence"/>
</dbReference>
<dbReference type="AlphaFoldDB" id="A0AAV9FIE6"/>
<dbReference type="Pfam" id="PF07714">
    <property type="entry name" value="PK_Tyr_Ser-Thr"/>
    <property type="match status" value="1"/>
</dbReference>
<organism evidence="2 3">
    <name type="scientific">Acorus calamus</name>
    <name type="common">Sweet flag</name>
    <dbReference type="NCBI Taxonomy" id="4465"/>
    <lineage>
        <taxon>Eukaryota</taxon>
        <taxon>Viridiplantae</taxon>
        <taxon>Streptophyta</taxon>
        <taxon>Embryophyta</taxon>
        <taxon>Tracheophyta</taxon>
        <taxon>Spermatophyta</taxon>
        <taxon>Magnoliopsida</taxon>
        <taxon>Liliopsida</taxon>
        <taxon>Acoraceae</taxon>
        <taxon>Acorus</taxon>
    </lineage>
</organism>
<reference evidence="2" key="1">
    <citation type="journal article" date="2023" name="Nat. Commun.">
        <title>Diploid and tetraploid genomes of Acorus and the evolution of monocots.</title>
        <authorList>
            <person name="Ma L."/>
            <person name="Liu K.W."/>
            <person name="Li Z."/>
            <person name="Hsiao Y.Y."/>
            <person name="Qi Y."/>
            <person name="Fu T."/>
            <person name="Tang G.D."/>
            <person name="Zhang D."/>
            <person name="Sun W.H."/>
            <person name="Liu D.K."/>
            <person name="Li Y."/>
            <person name="Chen G.Z."/>
            <person name="Liu X.D."/>
            <person name="Liao X.Y."/>
            <person name="Jiang Y.T."/>
            <person name="Yu X."/>
            <person name="Hao Y."/>
            <person name="Huang J."/>
            <person name="Zhao X.W."/>
            <person name="Ke S."/>
            <person name="Chen Y.Y."/>
            <person name="Wu W.L."/>
            <person name="Hsu J.L."/>
            <person name="Lin Y.F."/>
            <person name="Huang M.D."/>
            <person name="Li C.Y."/>
            <person name="Huang L."/>
            <person name="Wang Z.W."/>
            <person name="Zhao X."/>
            <person name="Zhong W.Y."/>
            <person name="Peng D.H."/>
            <person name="Ahmad S."/>
            <person name="Lan S."/>
            <person name="Zhang J.S."/>
            <person name="Tsai W.C."/>
            <person name="Van de Peer Y."/>
            <person name="Liu Z.J."/>
        </authorList>
    </citation>
    <scope>NUCLEOTIDE SEQUENCE</scope>
    <source>
        <strain evidence="2">CP</strain>
    </source>
</reference>
<accession>A0AAV9FIE6</accession>
<dbReference type="GO" id="GO:0007165">
    <property type="term" value="P:signal transduction"/>
    <property type="evidence" value="ECO:0007669"/>
    <property type="project" value="TreeGrafter"/>
</dbReference>
<keyword evidence="3" id="KW-1185">Reference proteome</keyword>